<dbReference type="GeneTree" id="ENSGT00940000166160"/>
<dbReference type="AlphaFoldDB" id="A0A3B4YTZ4"/>
<keyword evidence="4" id="KW-1185">Reference proteome</keyword>
<feature type="region of interest" description="Disordered" evidence="1">
    <location>
        <begin position="1"/>
        <end position="34"/>
    </location>
</feature>
<dbReference type="Ensembl" id="ENSSLDT00000027010.1">
    <property type="protein sequence ID" value="ENSSLDP00000026209.1"/>
    <property type="gene ID" value="ENSSLDG00000020349.1"/>
</dbReference>
<protein>
    <submittedName>
        <fullName evidence="3">Uncharacterized protein</fullName>
    </submittedName>
</protein>
<name>A0A3B4YTZ4_SERLL</name>
<sequence length="180" mass="20400">MQSRLSQVNVKKECSHQANQVEETEETQGGNDYKSLFEKAKQKVDELIKDKDALLAAAETKHFNGHGLENDLDDIALQVDCLIREVDQRNKENDELHSQVSVPTSLSMYTLAFSLSVFLSLILSLIELRQNIGRLLITYVPALDLGQVNYECNVVDEILEQVLSTMEYVEAERRGDEARN</sequence>
<reference evidence="3" key="2">
    <citation type="submission" date="2025-09" db="UniProtKB">
        <authorList>
            <consortium name="Ensembl"/>
        </authorList>
    </citation>
    <scope>IDENTIFICATION</scope>
</reference>
<evidence type="ECO:0000256" key="2">
    <source>
        <dbReference type="SAM" id="Phobius"/>
    </source>
</evidence>
<keyword evidence="2" id="KW-0472">Membrane</keyword>
<keyword evidence="2" id="KW-0812">Transmembrane</keyword>
<reference evidence="3" key="1">
    <citation type="submission" date="2025-08" db="UniProtKB">
        <authorList>
            <consortium name="Ensembl"/>
        </authorList>
    </citation>
    <scope>IDENTIFICATION</scope>
</reference>
<dbReference type="STRING" id="1841481.ENSSLDP00000026209"/>
<accession>A0A3B4YTZ4</accession>
<evidence type="ECO:0000313" key="4">
    <source>
        <dbReference type="Proteomes" id="UP000261360"/>
    </source>
</evidence>
<evidence type="ECO:0000256" key="1">
    <source>
        <dbReference type="SAM" id="MobiDB-lite"/>
    </source>
</evidence>
<feature type="transmembrane region" description="Helical" evidence="2">
    <location>
        <begin position="106"/>
        <end position="126"/>
    </location>
</feature>
<organism evidence="3 4">
    <name type="scientific">Seriola lalandi dorsalis</name>
    <dbReference type="NCBI Taxonomy" id="1841481"/>
    <lineage>
        <taxon>Eukaryota</taxon>
        <taxon>Metazoa</taxon>
        <taxon>Chordata</taxon>
        <taxon>Craniata</taxon>
        <taxon>Vertebrata</taxon>
        <taxon>Euteleostomi</taxon>
        <taxon>Actinopterygii</taxon>
        <taxon>Neopterygii</taxon>
        <taxon>Teleostei</taxon>
        <taxon>Neoteleostei</taxon>
        <taxon>Acanthomorphata</taxon>
        <taxon>Carangaria</taxon>
        <taxon>Carangiformes</taxon>
        <taxon>Carangidae</taxon>
        <taxon>Seriola</taxon>
    </lineage>
</organism>
<evidence type="ECO:0000313" key="3">
    <source>
        <dbReference type="Ensembl" id="ENSSLDP00000026209.1"/>
    </source>
</evidence>
<keyword evidence="2" id="KW-1133">Transmembrane helix</keyword>
<proteinExistence type="predicted"/>
<dbReference type="Proteomes" id="UP000261360">
    <property type="component" value="Unplaced"/>
</dbReference>